<organism evidence="11 12">
    <name type="scientific">Characodon lateralis</name>
    <dbReference type="NCBI Taxonomy" id="208331"/>
    <lineage>
        <taxon>Eukaryota</taxon>
        <taxon>Metazoa</taxon>
        <taxon>Chordata</taxon>
        <taxon>Craniata</taxon>
        <taxon>Vertebrata</taxon>
        <taxon>Euteleostomi</taxon>
        <taxon>Actinopterygii</taxon>
        <taxon>Neopterygii</taxon>
        <taxon>Teleostei</taxon>
        <taxon>Neoteleostei</taxon>
        <taxon>Acanthomorphata</taxon>
        <taxon>Ovalentaria</taxon>
        <taxon>Atherinomorphae</taxon>
        <taxon>Cyprinodontiformes</taxon>
        <taxon>Goodeidae</taxon>
        <taxon>Characodon</taxon>
    </lineage>
</organism>
<evidence type="ECO:0000256" key="6">
    <source>
        <dbReference type="ARBA" id="ARBA00023136"/>
    </source>
</evidence>
<keyword evidence="5" id="KW-1133">Transmembrane helix</keyword>
<evidence type="ECO:0000256" key="2">
    <source>
        <dbReference type="ARBA" id="ARBA00022475"/>
    </source>
</evidence>
<dbReference type="PANTHER" id="PTHR35670">
    <property type="entry name" value="TRANSMEMBRANE PROTEIN 81"/>
    <property type="match status" value="1"/>
</dbReference>
<comment type="function">
    <text evidence="9">Essential fertilization factor required for male fertility. Part of a conserved trimeric sperm complex with the essential fertilization factors IZUMO1 and SPACA6 which bridges sperm and oocyte membranes during fertilization by binding to IZUMO1R/JUNO on the oocyte.</text>
</comment>
<dbReference type="EMBL" id="JAHUTJ010036615">
    <property type="protein sequence ID" value="MED6278879.1"/>
    <property type="molecule type" value="Genomic_DNA"/>
</dbReference>
<sequence>MLHFLLIYQAGRGSGRFWNTYLILFFKHRNYARAACPHSGIAVATAKLEVKKRCLNSRPQFGHYFFLAFQDKPPRIRMHIYIMILHFLLLLHLLIPADMKEEDKVALEVITHSSSCSTTCGLGVKTQTLCLLKDSEKAIEANVNKDGGKDISQSDVSKKCRVQKVKCLDSWQCGLRTITVTSGQRVEIDCLGEVMETMGKFSWRVSWRVARGIISSDDSLFTRWEAPHLDRVVLDPVREEDA</sequence>
<evidence type="ECO:0000256" key="4">
    <source>
        <dbReference type="ARBA" id="ARBA00022729"/>
    </source>
</evidence>
<evidence type="ECO:0000256" key="8">
    <source>
        <dbReference type="ARBA" id="ARBA00023319"/>
    </source>
</evidence>
<keyword evidence="6" id="KW-0472">Membrane</keyword>
<comment type="caution">
    <text evidence="11">The sequence shown here is derived from an EMBL/GenBank/DDBJ whole genome shotgun (WGS) entry which is preliminary data.</text>
</comment>
<evidence type="ECO:0000256" key="7">
    <source>
        <dbReference type="ARBA" id="ARBA00023157"/>
    </source>
</evidence>
<keyword evidence="3" id="KW-0812">Transmembrane</keyword>
<evidence type="ECO:0000256" key="3">
    <source>
        <dbReference type="ARBA" id="ARBA00022692"/>
    </source>
</evidence>
<keyword evidence="2" id="KW-1003">Cell membrane</keyword>
<evidence type="ECO:0000256" key="9">
    <source>
        <dbReference type="ARBA" id="ARBA00049937"/>
    </source>
</evidence>
<name>A0ABU7DX15_9TELE</name>
<evidence type="ECO:0000313" key="11">
    <source>
        <dbReference type="EMBL" id="MED6278879.1"/>
    </source>
</evidence>
<keyword evidence="7" id="KW-1015">Disulfide bond</keyword>
<keyword evidence="12" id="KW-1185">Reference proteome</keyword>
<keyword evidence="8" id="KW-0393">Immunoglobulin domain</keyword>
<protein>
    <recommendedName>
        <fullName evidence="10">Transmembrane protein 81</fullName>
    </recommendedName>
</protein>
<dbReference type="Proteomes" id="UP001352852">
    <property type="component" value="Unassembled WGS sequence"/>
</dbReference>
<feature type="non-terminal residue" evidence="11">
    <location>
        <position position="242"/>
    </location>
</feature>
<evidence type="ECO:0000256" key="1">
    <source>
        <dbReference type="ARBA" id="ARBA00004251"/>
    </source>
</evidence>
<evidence type="ECO:0000313" key="12">
    <source>
        <dbReference type="Proteomes" id="UP001352852"/>
    </source>
</evidence>
<evidence type="ECO:0000256" key="5">
    <source>
        <dbReference type="ARBA" id="ARBA00022989"/>
    </source>
</evidence>
<accession>A0ABU7DX15</accession>
<keyword evidence="4" id="KW-0732">Signal</keyword>
<comment type="subcellular location">
    <subcellularLocation>
        <location evidence="1">Cell membrane</location>
        <topology evidence="1">Single-pass type I membrane protein</topology>
    </subcellularLocation>
</comment>
<dbReference type="PANTHER" id="PTHR35670:SF1">
    <property type="entry name" value="TRANSMEMBRANE PROTEIN 81"/>
    <property type="match status" value="1"/>
</dbReference>
<evidence type="ECO:0000256" key="10">
    <source>
        <dbReference type="ARBA" id="ARBA00050022"/>
    </source>
</evidence>
<reference evidence="11 12" key="1">
    <citation type="submission" date="2021-06" db="EMBL/GenBank/DDBJ databases">
        <authorList>
            <person name="Palmer J.M."/>
        </authorList>
    </citation>
    <scope>NUCLEOTIDE SEQUENCE [LARGE SCALE GENOMIC DNA]</scope>
    <source>
        <strain evidence="11 12">CL_MEX2019</strain>
        <tissue evidence="11">Muscle</tissue>
    </source>
</reference>
<gene>
    <name evidence="11" type="ORF">CHARACLAT_028537</name>
</gene>
<proteinExistence type="predicted"/>
<dbReference type="InterPro" id="IPR039293">
    <property type="entry name" value="TMEM81"/>
</dbReference>